<proteinExistence type="predicted"/>
<dbReference type="Proteomes" id="UP000504636">
    <property type="component" value="Unplaced"/>
</dbReference>
<reference evidence="3" key="3">
    <citation type="submission" date="2025-04" db="UniProtKB">
        <authorList>
            <consortium name="RefSeq"/>
        </authorList>
    </citation>
    <scope>IDENTIFICATION</scope>
    <source>
        <strain evidence="3">CBS 304.34</strain>
    </source>
</reference>
<accession>A0A6A6Y2G1</accession>
<evidence type="ECO:0000313" key="2">
    <source>
        <dbReference type="Proteomes" id="UP000504636"/>
    </source>
</evidence>
<reference evidence="3" key="2">
    <citation type="submission" date="2020-04" db="EMBL/GenBank/DDBJ databases">
        <authorList>
            <consortium name="NCBI Genome Project"/>
        </authorList>
    </citation>
    <scope>NUCLEOTIDE SEQUENCE</scope>
    <source>
        <strain evidence="3">CBS 304.34</strain>
    </source>
</reference>
<evidence type="ECO:0000313" key="3">
    <source>
        <dbReference type="RefSeq" id="XP_033569970.1"/>
    </source>
</evidence>
<dbReference type="EMBL" id="MU003720">
    <property type="protein sequence ID" value="KAF2803006.1"/>
    <property type="molecule type" value="Genomic_DNA"/>
</dbReference>
<dbReference type="AlphaFoldDB" id="A0A6A6Y2G1"/>
<gene>
    <name evidence="1 3" type="ORF">BDZ99DRAFT_468650</name>
</gene>
<sequence length="69" mass="8068">MADRNINPANNFEPQQKRSKDLAINNTYIRRSLVRLGLHATAKFFHRYGPCAPISKLQNRQNRIFSGRR</sequence>
<dbReference type="OrthoDB" id="8300194at2759"/>
<keyword evidence="2" id="KW-1185">Reference proteome</keyword>
<organism evidence="1">
    <name type="scientific">Mytilinidion resinicola</name>
    <dbReference type="NCBI Taxonomy" id="574789"/>
    <lineage>
        <taxon>Eukaryota</taxon>
        <taxon>Fungi</taxon>
        <taxon>Dikarya</taxon>
        <taxon>Ascomycota</taxon>
        <taxon>Pezizomycotina</taxon>
        <taxon>Dothideomycetes</taxon>
        <taxon>Pleosporomycetidae</taxon>
        <taxon>Mytilinidiales</taxon>
        <taxon>Mytilinidiaceae</taxon>
        <taxon>Mytilinidion</taxon>
    </lineage>
</organism>
<dbReference type="GeneID" id="54462199"/>
<name>A0A6A6Y2G1_9PEZI</name>
<reference evidence="1 3" key="1">
    <citation type="journal article" date="2020" name="Stud. Mycol.">
        <title>101 Dothideomycetes genomes: a test case for predicting lifestyles and emergence of pathogens.</title>
        <authorList>
            <person name="Haridas S."/>
            <person name="Albert R."/>
            <person name="Binder M."/>
            <person name="Bloem J."/>
            <person name="Labutti K."/>
            <person name="Salamov A."/>
            <person name="Andreopoulos B."/>
            <person name="Baker S."/>
            <person name="Barry K."/>
            <person name="Bills G."/>
            <person name="Bluhm B."/>
            <person name="Cannon C."/>
            <person name="Castanera R."/>
            <person name="Culley D."/>
            <person name="Daum C."/>
            <person name="Ezra D."/>
            <person name="Gonzalez J."/>
            <person name="Henrissat B."/>
            <person name="Kuo A."/>
            <person name="Liang C."/>
            <person name="Lipzen A."/>
            <person name="Lutzoni F."/>
            <person name="Magnuson J."/>
            <person name="Mondo S."/>
            <person name="Nolan M."/>
            <person name="Ohm R."/>
            <person name="Pangilinan J."/>
            <person name="Park H.-J."/>
            <person name="Ramirez L."/>
            <person name="Alfaro M."/>
            <person name="Sun H."/>
            <person name="Tritt A."/>
            <person name="Yoshinaga Y."/>
            <person name="Zwiers L.-H."/>
            <person name="Turgeon B."/>
            <person name="Goodwin S."/>
            <person name="Spatafora J."/>
            <person name="Crous P."/>
            <person name="Grigoriev I."/>
        </authorList>
    </citation>
    <scope>NUCLEOTIDE SEQUENCE</scope>
    <source>
        <strain evidence="1 3">CBS 304.34</strain>
    </source>
</reference>
<evidence type="ECO:0000313" key="1">
    <source>
        <dbReference type="EMBL" id="KAF2803006.1"/>
    </source>
</evidence>
<protein>
    <submittedName>
        <fullName evidence="1 3">Uncharacterized protein</fullName>
    </submittedName>
</protein>
<dbReference type="RefSeq" id="XP_033569970.1">
    <property type="nucleotide sequence ID" value="XM_033721306.1"/>
</dbReference>